<dbReference type="RefSeq" id="WP_379271234.1">
    <property type="nucleotide sequence ID" value="NZ_JBHUGT010000018.1"/>
</dbReference>
<evidence type="ECO:0000256" key="1">
    <source>
        <dbReference type="SAM" id="Coils"/>
    </source>
</evidence>
<keyword evidence="1" id="KW-0175">Coiled coil</keyword>
<comment type="caution">
    <text evidence="2">The sequence shown here is derived from an EMBL/GenBank/DDBJ whole genome shotgun (WGS) entry which is preliminary data.</text>
</comment>
<reference evidence="3" key="1">
    <citation type="journal article" date="2019" name="Int. J. Syst. Evol. Microbiol.">
        <title>The Global Catalogue of Microorganisms (GCM) 10K type strain sequencing project: providing services to taxonomists for standard genome sequencing and annotation.</title>
        <authorList>
            <consortium name="The Broad Institute Genomics Platform"/>
            <consortium name="The Broad Institute Genome Sequencing Center for Infectious Disease"/>
            <person name="Wu L."/>
            <person name="Ma J."/>
        </authorList>
    </citation>
    <scope>NUCLEOTIDE SEQUENCE [LARGE SCALE GENOMIC DNA]</scope>
    <source>
        <strain evidence="3">TISTR 1827</strain>
    </source>
</reference>
<dbReference type="EMBL" id="JBHUMY010000007">
    <property type="protein sequence ID" value="MFD2660220.1"/>
    <property type="molecule type" value="Genomic_DNA"/>
</dbReference>
<keyword evidence="3" id="KW-1185">Reference proteome</keyword>
<evidence type="ECO:0000313" key="3">
    <source>
        <dbReference type="Proteomes" id="UP001597493"/>
    </source>
</evidence>
<accession>A0ABW5QVT3</accession>
<organism evidence="2 3">
    <name type="scientific">Paenibacillus thailandensis</name>
    <dbReference type="NCBI Taxonomy" id="393250"/>
    <lineage>
        <taxon>Bacteria</taxon>
        <taxon>Bacillati</taxon>
        <taxon>Bacillota</taxon>
        <taxon>Bacilli</taxon>
        <taxon>Bacillales</taxon>
        <taxon>Paenibacillaceae</taxon>
        <taxon>Paenibacillus</taxon>
    </lineage>
</organism>
<name>A0ABW5QVT3_9BACL</name>
<feature type="coiled-coil region" evidence="1">
    <location>
        <begin position="7"/>
        <end position="34"/>
    </location>
</feature>
<dbReference type="Pfam" id="PF20092">
    <property type="entry name" value="DUF6483"/>
    <property type="match status" value="1"/>
</dbReference>
<proteinExistence type="predicted"/>
<gene>
    <name evidence="2" type="ORF">ACFSW5_08040</name>
</gene>
<protein>
    <submittedName>
        <fullName evidence="2">DUF6483 family protein</fullName>
    </submittedName>
</protein>
<evidence type="ECO:0000313" key="2">
    <source>
        <dbReference type="EMBL" id="MFD2660220.1"/>
    </source>
</evidence>
<dbReference type="InterPro" id="IPR045507">
    <property type="entry name" value="DUF6483"/>
</dbReference>
<sequence length="217" mass="24912">MFQRDYLMRMIEQMTEAIGQVMQLRKERKQEEALQLLDDLLDRQFGLSARLLRSLSDEDLVKMMTQNGIVQADSLQAIAVMFKQQSEMQEELGRDDESYELGLKALRLFMRLTLLGAPATVADSAGEARQLLAKLNAYELPEDTKLLQAEWHEAEGEYDLAENILYELYEDGYITTEHLEQFYRRLLLYGDDKLEAGGLPREEVETGLADLGSAHKE</sequence>
<dbReference type="Proteomes" id="UP001597493">
    <property type="component" value="Unassembled WGS sequence"/>
</dbReference>